<reference evidence="4 5" key="1">
    <citation type="journal article" date="2016" name="Gut Pathog.">
        <title>Whole genome sequencing of "Faecalibaculum rodentium" ALO17, isolated from C57BL/6J laboratory mouse feces.</title>
        <authorList>
            <person name="Lim S."/>
            <person name="Chang D.H."/>
            <person name="Ahn S."/>
            <person name="Kim B.C."/>
        </authorList>
    </citation>
    <scope>NUCLEOTIDE SEQUENCE [LARGE SCALE GENOMIC DNA]</scope>
    <source>
        <strain evidence="4 5">Alo17</strain>
    </source>
</reference>
<feature type="domain" description="Cell envelope-related transcriptional attenuator" evidence="3">
    <location>
        <begin position="243"/>
        <end position="393"/>
    </location>
</feature>
<dbReference type="RefSeq" id="WP_067558937.1">
    <property type="nucleotide sequence ID" value="NZ_CP011391.1"/>
</dbReference>
<dbReference type="Gene3D" id="3.40.630.190">
    <property type="entry name" value="LCP protein"/>
    <property type="match status" value="1"/>
</dbReference>
<feature type="transmembrane region" description="Helical" evidence="2">
    <location>
        <begin position="9"/>
        <end position="28"/>
    </location>
</feature>
<name>A0A140DXK4_9FIRM</name>
<dbReference type="PANTHER" id="PTHR33392:SF6">
    <property type="entry name" value="POLYISOPRENYL-TEICHOIC ACID--PEPTIDOGLYCAN TEICHOIC ACID TRANSFERASE TAGU"/>
    <property type="match status" value="1"/>
</dbReference>
<dbReference type="InterPro" id="IPR004474">
    <property type="entry name" value="LytR_CpsA_psr"/>
</dbReference>
<dbReference type="EMBL" id="CP011391">
    <property type="protein sequence ID" value="AMK55381.1"/>
    <property type="molecule type" value="Genomic_DNA"/>
</dbReference>
<keyword evidence="2" id="KW-0472">Membrane</keyword>
<keyword evidence="2" id="KW-1133">Transmembrane helix</keyword>
<proteinExistence type="inferred from homology"/>
<dbReference type="OrthoDB" id="27330at2"/>
<keyword evidence="5" id="KW-1185">Reference proteome</keyword>
<dbReference type="AlphaFoldDB" id="A0A140DXK4"/>
<dbReference type="SUPFAM" id="SSF53850">
    <property type="entry name" value="Periplasmic binding protein-like II"/>
    <property type="match status" value="1"/>
</dbReference>
<feature type="transmembrane region" description="Helical" evidence="2">
    <location>
        <begin position="34"/>
        <end position="56"/>
    </location>
</feature>
<evidence type="ECO:0000313" key="5">
    <source>
        <dbReference type="Proteomes" id="UP000069771"/>
    </source>
</evidence>
<dbReference type="Proteomes" id="UP000069771">
    <property type="component" value="Chromosome"/>
</dbReference>
<keyword evidence="2" id="KW-0812">Transmembrane</keyword>
<dbReference type="Pfam" id="PF03816">
    <property type="entry name" value="LytR_cpsA_psr"/>
    <property type="match status" value="1"/>
</dbReference>
<evidence type="ECO:0000256" key="2">
    <source>
        <dbReference type="SAM" id="Phobius"/>
    </source>
</evidence>
<evidence type="ECO:0000313" key="4">
    <source>
        <dbReference type="EMBL" id="AMK55381.1"/>
    </source>
</evidence>
<dbReference type="GeneID" id="78478811"/>
<evidence type="ECO:0000259" key="3">
    <source>
        <dbReference type="Pfam" id="PF03816"/>
    </source>
</evidence>
<feature type="transmembrane region" description="Helical" evidence="2">
    <location>
        <begin position="63"/>
        <end position="87"/>
    </location>
</feature>
<evidence type="ECO:0000256" key="1">
    <source>
        <dbReference type="ARBA" id="ARBA00006068"/>
    </source>
</evidence>
<comment type="similarity">
    <text evidence="1">Belongs to the LytR/CpsA/Psr (LCP) family.</text>
</comment>
<gene>
    <name evidence="4" type="ORF">AALO17_22470</name>
</gene>
<organism evidence="4 5">
    <name type="scientific">Faecalibaculum rodentium</name>
    <dbReference type="NCBI Taxonomy" id="1702221"/>
    <lineage>
        <taxon>Bacteria</taxon>
        <taxon>Bacillati</taxon>
        <taxon>Bacillota</taxon>
        <taxon>Erysipelotrichia</taxon>
        <taxon>Erysipelotrichales</taxon>
        <taxon>Erysipelotrichaceae</taxon>
        <taxon>Faecalibaculum</taxon>
    </lineage>
</organism>
<dbReference type="NCBIfam" id="TIGR00350">
    <property type="entry name" value="lytR_cpsA_psr"/>
    <property type="match status" value="1"/>
</dbReference>
<dbReference type="Gene3D" id="3.40.190.10">
    <property type="entry name" value="Periplasmic binding protein-like II"/>
    <property type="match status" value="1"/>
</dbReference>
<dbReference type="InterPro" id="IPR050922">
    <property type="entry name" value="LytR/CpsA/Psr_CW_biosynth"/>
</dbReference>
<accession>A0A140DXK4</accession>
<protein>
    <recommendedName>
        <fullName evidence="3">Cell envelope-related transcriptional attenuator domain-containing protein</fullName>
    </recommendedName>
</protein>
<dbReference type="PATRIC" id="fig|1702221.3.peg.2185"/>
<dbReference type="KEGG" id="fro:AALO17_22470"/>
<sequence length="490" mass="53899">MKPLWKRPGLYISIVTGILTALFIYELYKLSLLPAAILAGIIITVLLMWILSAICLIKEDLHLAWRIVGGLLAVCLALASAGGMYYANTGNKALEELSDQEGKSIVAVYVLNNYVIEDAKDLEGRKIGVLKTMSAQGTDVCIEELKKAGVNITTEEFDSSYRMTQALKGQAIDGMILDQGYLDTLLEMPGMENLDEEIVPVVQYYYDAPKTNTAETVDTAMESFTVYISGIDTRENKLLRNSRSDVNLLATVNPESHEILLVSIPRDYYVETVCEPDMGCMNGAMDKLTHTGLHGPETTEMTLEKLFDTSINYNVRVNFSSLVNVVDELGGIQVYNPEAFTSVSGPTFQQGDITLNGQQALAFVRERYAFTDGDRARGRNQMRVLTAIINKMMSPKILTNFTGIMNSLSSSFETNMSEKDIKALVQAQLADPAKWDIYSYSVTGTGGTDYAAELGDNAYVMYPDQTSVDNAKADIKAVLNGEPAPFVNPQ</sequence>
<dbReference type="STRING" id="1702221.AALO17_22470"/>
<dbReference type="PANTHER" id="PTHR33392">
    <property type="entry name" value="POLYISOPRENYL-TEICHOIC ACID--PEPTIDOGLYCAN TEICHOIC ACID TRANSFERASE TAGU"/>
    <property type="match status" value="1"/>
</dbReference>